<evidence type="ECO:0000313" key="1">
    <source>
        <dbReference type="EMBL" id="KKM08516.1"/>
    </source>
</evidence>
<reference evidence="1" key="1">
    <citation type="journal article" date="2015" name="Nature">
        <title>Complex archaea that bridge the gap between prokaryotes and eukaryotes.</title>
        <authorList>
            <person name="Spang A."/>
            <person name="Saw J.H."/>
            <person name="Jorgensen S.L."/>
            <person name="Zaremba-Niedzwiedzka K."/>
            <person name="Martijn J."/>
            <person name="Lind A.E."/>
            <person name="van Eijk R."/>
            <person name="Schleper C."/>
            <person name="Guy L."/>
            <person name="Ettema T.J."/>
        </authorList>
    </citation>
    <scope>NUCLEOTIDE SEQUENCE</scope>
</reference>
<proteinExistence type="predicted"/>
<protein>
    <submittedName>
        <fullName evidence="1">Uncharacterized protein</fullName>
    </submittedName>
</protein>
<dbReference type="AlphaFoldDB" id="A0A0F9KBB4"/>
<gene>
    <name evidence="1" type="ORF">LCGC14_1723860</name>
</gene>
<sequence length="80" mass="8905">MNTYYVIGIHAETGCLRQLSNGETQHKAMERALEYAGEYLQLFLVQPNLNPQELFFKPAVLTPAMFVEGEIGPVIDGGSF</sequence>
<comment type="caution">
    <text evidence="1">The sequence shown here is derived from an EMBL/GenBank/DDBJ whole genome shotgun (WGS) entry which is preliminary data.</text>
</comment>
<name>A0A0F9KBB4_9ZZZZ</name>
<dbReference type="EMBL" id="LAZR01015552">
    <property type="protein sequence ID" value="KKM08516.1"/>
    <property type="molecule type" value="Genomic_DNA"/>
</dbReference>
<organism evidence="1">
    <name type="scientific">marine sediment metagenome</name>
    <dbReference type="NCBI Taxonomy" id="412755"/>
    <lineage>
        <taxon>unclassified sequences</taxon>
        <taxon>metagenomes</taxon>
        <taxon>ecological metagenomes</taxon>
    </lineage>
</organism>
<accession>A0A0F9KBB4</accession>